<dbReference type="InterPro" id="IPR018561">
    <property type="entry name" value="AosR"/>
</dbReference>
<dbReference type="Proteomes" id="UP000658278">
    <property type="component" value="Unassembled WGS sequence"/>
</dbReference>
<dbReference type="RefSeq" id="WP_200280236.1">
    <property type="nucleotide sequence ID" value="NZ_JAENII010000009.1"/>
</dbReference>
<sequence>MKAAPTLDGRVRIDPESELDLIVLRSIIPDAQGNGEALAARLGTGMDPSASEDWEDFVKPDLEEQFNQQVLTVAGVLAEAKPGVPLFIGKEDSDSWYGALNQARLALHDQHGFDDEEELEEMSEERAAARIRSHFYQVLQGLLLDVLMFP</sequence>
<dbReference type="EMBL" id="JAENII010000009">
    <property type="protein sequence ID" value="MBK1827916.1"/>
    <property type="molecule type" value="Genomic_DNA"/>
</dbReference>
<comment type="caution">
    <text evidence="1">The sequence shown here is derived from an EMBL/GenBank/DDBJ whole genome shotgun (WGS) entry which is preliminary data.</text>
</comment>
<name>A0A934RG50_9BACT</name>
<dbReference type="AlphaFoldDB" id="A0A934RG50"/>
<keyword evidence="2" id="KW-1185">Reference proteome</keyword>
<reference evidence="1" key="1">
    <citation type="submission" date="2021-01" db="EMBL/GenBank/DDBJ databases">
        <title>Modified the classification status of verrucomicrobia.</title>
        <authorList>
            <person name="Feng X."/>
        </authorList>
    </citation>
    <scope>NUCLEOTIDE SEQUENCE</scope>
    <source>
        <strain evidence="1">KCTC 22201</strain>
    </source>
</reference>
<organism evidence="1 2">
    <name type="scientific">Haloferula rosea</name>
    <dbReference type="NCBI Taxonomy" id="490093"/>
    <lineage>
        <taxon>Bacteria</taxon>
        <taxon>Pseudomonadati</taxon>
        <taxon>Verrucomicrobiota</taxon>
        <taxon>Verrucomicrobiia</taxon>
        <taxon>Verrucomicrobiales</taxon>
        <taxon>Verrucomicrobiaceae</taxon>
        <taxon>Haloferula</taxon>
    </lineage>
</organism>
<accession>A0A934RG50</accession>
<evidence type="ECO:0000313" key="2">
    <source>
        <dbReference type="Proteomes" id="UP000658278"/>
    </source>
</evidence>
<gene>
    <name evidence="1" type="ORF">JIN81_12865</name>
</gene>
<dbReference type="Pfam" id="PF09438">
    <property type="entry name" value="DUF2017"/>
    <property type="match status" value="1"/>
</dbReference>
<proteinExistence type="predicted"/>
<protein>
    <submittedName>
        <fullName evidence="1">DUF2017 family protein</fullName>
    </submittedName>
</protein>
<evidence type="ECO:0000313" key="1">
    <source>
        <dbReference type="EMBL" id="MBK1827916.1"/>
    </source>
</evidence>